<feature type="domain" description="DUF4283" evidence="2">
    <location>
        <begin position="219"/>
        <end position="297"/>
    </location>
</feature>
<dbReference type="AlphaFoldDB" id="A0A4U5Q6A8"/>
<comment type="caution">
    <text evidence="3">The sequence shown here is derived from an EMBL/GenBank/DDBJ whole genome shotgun (WGS) entry which is preliminary data.</text>
</comment>
<dbReference type="InterPro" id="IPR025558">
    <property type="entry name" value="DUF4283"/>
</dbReference>
<protein>
    <recommendedName>
        <fullName evidence="2">DUF4283 domain-containing protein</fullName>
    </recommendedName>
</protein>
<evidence type="ECO:0000313" key="3">
    <source>
        <dbReference type="EMBL" id="TKS05764.1"/>
    </source>
</evidence>
<organism evidence="3">
    <name type="scientific">Populus alba</name>
    <name type="common">White poplar</name>
    <dbReference type="NCBI Taxonomy" id="43335"/>
    <lineage>
        <taxon>Eukaryota</taxon>
        <taxon>Viridiplantae</taxon>
        <taxon>Streptophyta</taxon>
        <taxon>Embryophyta</taxon>
        <taxon>Tracheophyta</taxon>
        <taxon>Spermatophyta</taxon>
        <taxon>Magnoliopsida</taxon>
        <taxon>eudicotyledons</taxon>
        <taxon>Gunneridae</taxon>
        <taxon>Pentapetalae</taxon>
        <taxon>rosids</taxon>
        <taxon>fabids</taxon>
        <taxon>Malpighiales</taxon>
        <taxon>Salicaceae</taxon>
        <taxon>Saliceae</taxon>
        <taxon>Populus</taxon>
    </lineage>
</organism>
<dbReference type="STRING" id="43335.A0A4U5Q6A8"/>
<dbReference type="PANTHER" id="PTHR31286:SF180">
    <property type="entry name" value="OS10G0362600 PROTEIN"/>
    <property type="match status" value="1"/>
</dbReference>
<feature type="region of interest" description="Disordered" evidence="1">
    <location>
        <begin position="130"/>
        <end position="177"/>
    </location>
</feature>
<name>A0A4U5Q6A8_POPAL</name>
<sequence length="555" mass="60456">MAKNKKKTTSSRRSPVRTRQHIKADILDKSVLALADVPLHPSSPARSSLLKTLVGGSSPDKYLICPEKNEVIVAEKAISPSTADHVLVKDCSDCDAFEEDEVDYSISEYASGGSSKFFRSPTPIPAIGKLDLPSGEELVAPPPQPLGDSRKSASNAAPPAQHASSPGKSPVPAPSKWRDLFSSKQNPDVCPKLLHYSEISTIKTCTLLNDDLTSHSDYWNLCIVGFVAGKFPGYKALSSIISDSWHCEAKLTIHESGWLVYQFQNVDDKLVVLAERPYSVYGRPLLLQPMSEFFDFSAENMTTVPVWVRFPNLPLKCWSIQGLSKIASVLGKPLQSDKFTATMERLSFARVLIELDLLDDLPSSIPICLPNDTTLNQSVVYETLLKVCKHCRVLGHSSGACTKFSIPVDADKEGLSNKAGLPTGPSQERRVSALQRLGKVLQTNKEHDKEHAEAAHTKKGNDKGQPDVIRNNMGNDKGKIVVGDTCLDPMHMEADEWETVRGKHTKKLLSPRGNNVQAEELHAGLSVGVSTRSGGRKHANKGQGHGRAPPATPAK</sequence>
<reference evidence="3" key="1">
    <citation type="submission" date="2018-10" db="EMBL/GenBank/DDBJ databases">
        <title>Population genomic analysis revealed the cold adaptation of white poplar.</title>
        <authorList>
            <person name="Liu Y.-J."/>
        </authorList>
    </citation>
    <scope>NUCLEOTIDE SEQUENCE [LARGE SCALE GENOMIC DNA]</scope>
    <source>
        <strain evidence="3">PAL-ZL1</strain>
    </source>
</reference>
<gene>
    <name evidence="3" type="ORF">D5086_0000129800</name>
</gene>
<dbReference type="Pfam" id="PF14111">
    <property type="entry name" value="DUF4283"/>
    <property type="match status" value="1"/>
</dbReference>
<dbReference type="EMBL" id="RCHU01000404">
    <property type="protein sequence ID" value="TKS05764.1"/>
    <property type="molecule type" value="Genomic_DNA"/>
</dbReference>
<evidence type="ECO:0000256" key="1">
    <source>
        <dbReference type="SAM" id="MobiDB-lite"/>
    </source>
</evidence>
<feature type="region of interest" description="Disordered" evidence="1">
    <location>
        <begin position="506"/>
        <end position="555"/>
    </location>
</feature>
<dbReference type="InterPro" id="IPR040256">
    <property type="entry name" value="At4g02000-like"/>
</dbReference>
<proteinExistence type="predicted"/>
<dbReference type="PANTHER" id="PTHR31286">
    <property type="entry name" value="GLYCINE-RICH CELL WALL STRUCTURAL PROTEIN 1.8-LIKE"/>
    <property type="match status" value="1"/>
</dbReference>
<accession>A0A4U5Q6A8</accession>
<evidence type="ECO:0000259" key="2">
    <source>
        <dbReference type="Pfam" id="PF14111"/>
    </source>
</evidence>
<feature type="region of interest" description="Disordered" evidence="1">
    <location>
        <begin position="1"/>
        <end position="20"/>
    </location>
</feature>
<feature type="compositionally biased region" description="Basic and acidic residues" evidence="1">
    <location>
        <begin position="444"/>
        <end position="465"/>
    </location>
</feature>
<feature type="region of interest" description="Disordered" evidence="1">
    <location>
        <begin position="443"/>
        <end position="478"/>
    </location>
</feature>